<evidence type="ECO:0000256" key="12">
    <source>
        <dbReference type="NCBIfam" id="TIGR01064"/>
    </source>
</evidence>
<reference evidence="16 17" key="1">
    <citation type="submission" date="2021-12" db="EMBL/GenBank/DDBJ databases">
        <title>Discovery of the Pendulisporaceae a myxobacterial family with distinct sporulation behavior and unique specialized metabolism.</title>
        <authorList>
            <person name="Garcia R."/>
            <person name="Popoff A."/>
            <person name="Bader C.D."/>
            <person name="Loehr J."/>
            <person name="Walesch S."/>
            <person name="Walt C."/>
            <person name="Boldt J."/>
            <person name="Bunk B."/>
            <person name="Haeckl F.J.F.P.J."/>
            <person name="Gunesch A.P."/>
            <person name="Birkelbach J."/>
            <person name="Nuebel U."/>
            <person name="Pietschmann T."/>
            <person name="Bach T."/>
            <person name="Mueller R."/>
        </authorList>
    </citation>
    <scope>NUCLEOTIDE SEQUENCE [LARGE SCALE GENOMIC DNA]</scope>
    <source>
        <strain evidence="16 17">MSr12523</strain>
    </source>
</reference>
<keyword evidence="17" id="KW-1185">Reference proteome</keyword>
<dbReference type="Gene3D" id="3.20.20.60">
    <property type="entry name" value="Phosphoenolpyruvate-binding domains"/>
    <property type="match status" value="1"/>
</dbReference>
<dbReference type="NCBIfam" id="TIGR01064">
    <property type="entry name" value="pyruv_kin"/>
    <property type="match status" value="1"/>
</dbReference>
<evidence type="ECO:0000256" key="11">
    <source>
        <dbReference type="ARBA" id="ARBA00023317"/>
    </source>
</evidence>
<comment type="similarity">
    <text evidence="2 13">Belongs to the pyruvate kinase family.</text>
</comment>
<dbReference type="RefSeq" id="WP_394847712.1">
    <property type="nucleotide sequence ID" value="NZ_CP089982.1"/>
</dbReference>
<dbReference type="EMBL" id="CP089982">
    <property type="protein sequence ID" value="WXA97096.1"/>
    <property type="molecule type" value="Genomic_DNA"/>
</dbReference>
<feature type="domain" description="Pyruvate kinase C-terminal" evidence="15">
    <location>
        <begin position="355"/>
        <end position="468"/>
    </location>
</feature>
<dbReference type="NCBIfam" id="NF004978">
    <property type="entry name" value="PRK06354.1"/>
    <property type="match status" value="1"/>
</dbReference>
<name>A0ABZ2KEG6_9BACT</name>
<evidence type="ECO:0000259" key="14">
    <source>
        <dbReference type="Pfam" id="PF00224"/>
    </source>
</evidence>
<keyword evidence="5" id="KW-0479">Metal-binding</keyword>
<evidence type="ECO:0000256" key="5">
    <source>
        <dbReference type="ARBA" id="ARBA00022723"/>
    </source>
</evidence>
<keyword evidence="9 13" id="KW-0460">Magnesium</keyword>
<dbReference type="Proteomes" id="UP001379533">
    <property type="component" value="Chromosome"/>
</dbReference>
<evidence type="ECO:0000256" key="3">
    <source>
        <dbReference type="ARBA" id="ARBA00012142"/>
    </source>
</evidence>
<dbReference type="SUPFAM" id="SSF50800">
    <property type="entry name" value="PK beta-barrel domain-like"/>
    <property type="match status" value="1"/>
</dbReference>
<dbReference type="InterPro" id="IPR015795">
    <property type="entry name" value="Pyrv_Knase_C"/>
</dbReference>
<keyword evidence="4 13" id="KW-0808">Transferase</keyword>
<dbReference type="InterPro" id="IPR001697">
    <property type="entry name" value="Pyr_Knase"/>
</dbReference>
<accession>A0ABZ2KEG6</accession>
<evidence type="ECO:0000256" key="10">
    <source>
        <dbReference type="ARBA" id="ARBA00023152"/>
    </source>
</evidence>
<dbReference type="Pfam" id="PF00224">
    <property type="entry name" value="PK"/>
    <property type="match status" value="1"/>
</dbReference>
<evidence type="ECO:0000256" key="8">
    <source>
        <dbReference type="ARBA" id="ARBA00022840"/>
    </source>
</evidence>
<keyword evidence="11 16" id="KW-0670">Pyruvate</keyword>
<evidence type="ECO:0000256" key="9">
    <source>
        <dbReference type="ARBA" id="ARBA00022842"/>
    </source>
</evidence>
<dbReference type="InterPro" id="IPR015806">
    <property type="entry name" value="Pyrv_Knase_insert_dom_sf"/>
</dbReference>
<keyword evidence="6" id="KW-0547">Nucleotide-binding</keyword>
<dbReference type="GO" id="GO:0004743">
    <property type="term" value="F:pyruvate kinase activity"/>
    <property type="evidence" value="ECO:0007669"/>
    <property type="project" value="UniProtKB-EC"/>
</dbReference>
<keyword evidence="10 13" id="KW-0324">Glycolysis</keyword>
<evidence type="ECO:0000256" key="1">
    <source>
        <dbReference type="ARBA" id="ARBA00004997"/>
    </source>
</evidence>
<dbReference type="Pfam" id="PF02887">
    <property type="entry name" value="PK_C"/>
    <property type="match status" value="1"/>
</dbReference>
<evidence type="ECO:0000256" key="2">
    <source>
        <dbReference type="ARBA" id="ARBA00008663"/>
    </source>
</evidence>
<dbReference type="InterPro" id="IPR040442">
    <property type="entry name" value="Pyrv_kinase-like_dom_sf"/>
</dbReference>
<dbReference type="PANTHER" id="PTHR11817">
    <property type="entry name" value="PYRUVATE KINASE"/>
    <property type="match status" value="1"/>
</dbReference>
<evidence type="ECO:0000256" key="7">
    <source>
        <dbReference type="ARBA" id="ARBA00022777"/>
    </source>
</evidence>
<comment type="pathway">
    <text evidence="1 13">Carbohydrate degradation; glycolysis; pyruvate from D-glyceraldehyde 3-phosphate: step 5/5.</text>
</comment>
<dbReference type="SUPFAM" id="SSF52935">
    <property type="entry name" value="PK C-terminal domain-like"/>
    <property type="match status" value="1"/>
</dbReference>
<evidence type="ECO:0000259" key="15">
    <source>
        <dbReference type="Pfam" id="PF02887"/>
    </source>
</evidence>
<dbReference type="InterPro" id="IPR015793">
    <property type="entry name" value="Pyrv_Knase_brl"/>
</dbReference>
<dbReference type="InterPro" id="IPR011037">
    <property type="entry name" value="Pyrv_Knase-like_insert_dom_sf"/>
</dbReference>
<evidence type="ECO:0000256" key="6">
    <source>
        <dbReference type="ARBA" id="ARBA00022741"/>
    </source>
</evidence>
<dbReference type="SUPFAM" id="SSF51621">
    <property type="entry name" value="Phosphoenolpyruvate/pyruvate domain"/>
    <property type="match status" value="1"/>
</dbReference>
<dbReference type="EC" id="2.7.1.40" evidence="3 12"/>
<feature type="domain" description="Pyruvate kinase barrel" evidence="14">
    <location>
        <begin position="3"/>
        <end position="321"/>
    </location>
</feature>
<keyword evidence="7 13" id="KW-0418">Kinase</keyword>
<organism evidence="16 17">
    <name type="scientific">Pendulispora brunnea</name>
    <dbReference type="NCBI Taxonomy" id="2905690"/>
    <lineage>
        <taxon>Bacteria</taxon>
        <taxon>Pseudomonadati</taxon>
        <taxon>Myxococcota</taxon>
        <taxon>Myxococcia</taxon>
        <taxon>Myxococcales</taxon>
        <taxon>Sorangiineae</taxon>
        <taxon>Pendulisporaceae</taxon>
        <taxon>Pendulispora</taxon>
    </lineage>
</organism>
<dbReference type="InterPro" id="IPR015813">
    <property type="entry name" value="Pyrv/PenolPyrv_kinase-like_dom"/>
</dbReference>
<proteinExistence type="inferred from homology"/>
<sequence length="471" mass="50879">MTMRRAKLVCTLGPACDSLEGLGDLIDAGMDVARFNFSHGSHEEHGARIARLREVSQQKKKSVAILQDLCGPKVRTGKFPAPYDLPTGSEVVLYEGDESQNGMFIPIQYEGLAGDVRQDDRILFDDGRLGLTVLRIEGDKVHARVDQGGGMRNHVGVHLPSRTMRVSPLTEKDKEDLAFGLTQGIDYIALSFVRRAEDLRLVRDIATAWGQPTPIIAKIETPDAVDNLESVVAASDGVMVARGDLGVEFPPERVPVIQRQILSVARRVRRPVIVATEMLQSMTKSPRPTRAEASDVANAVYSGTDAVMLSGETANGQFPTLSASMMSRIALEAEKSPFFDTGAPTFASRATSVAEAIARGACNTAREIGAKYLVAFTESGLSAMNVSLARPHVPIIAFSTNARTRRRMALYWGVIPREMPAMHDMDQLVDWCTGDLMAGGLASPGERVVIVFGAPIGVSGSTNTIRVHVIG</sequence>
<dbReference type="InterPro" id="IPR036918">
    <property type="entry name" value="Pyrv_Knase_C_sf"/>
</dbReference>
<keyword evidence="8" id="KW-0067">ATP-binding</keyword>
<evidence type="ECO:0000313" key="16">
    <source>
        <dbReference type="EMBL" id="WXA97096.1"/>
    </source>
</evidence>
<dbReference type="GO" id="GO:0016301">
    <property type="term" value="F:kinase activity"/>
    <property type="evidence" value="ECO:0007669"/>
    <property type="project" value="UniProtKB-KW"/>
</dbReference>
<dbReference type="PRINTS" id="PR01050">
    <property type="entry name" value="PYRUVTKNASE"/>
</dbReference>
<dbReference type="NCBIfam" id="NF004491">
    <property type="entry name" value="PRK05826.1"/>
    <property type="match status" value="1"/>
</dbReference>
<evidence type="ECO:0000256" key="4">
    <source>
        <dbReference type="ARBA" id="ARBA00022679"/>
    </source>
</evidence>
<protein>
    <recommendedName>
        <fullName evidence="3 12">Pyruvate kinase</fullName>
        <ecNumber evidence="3 12">2.7.1.40</ecNumber>
    </recommendedName>
</protein>
<evidence type="ECO:0000313" key="17">
    <source>
        <dbReference type="Proteomes" id="UP001379533"/>
    </source>
</evidence>
<comment type="catalytic activity">
    <reaction evidence="13">
        <text>pyruvate + ATP = phosphoenolpyruvate + ADP + H(+)</text>
        <dbReference type="Rhea" id="RHEA:18157"/>
        <dbReference type="ChEBI" id="CHEBI:15361"/>
        <dbReference type="ChEBI" id="CHEBI:15378"/>
        <dbReference type="ChEBI" id="CHEBI:30616"/>
        <dbReference type="ChEBI" id="CHEBI:58702"/>
        <dbReference type="ChEBI" id="CHEBI:456216"/>
        <dbReference type="EC" id="2.7.1.40"/>
    </reaction>
</comment>
<evidence type="ECO:0000256" key="13">
    <source>
        <dbReference type="RuleBase" id="RU000504"/>
    </source>
</evidence>
<dbReference type="Gene3D" id="3.40.1380.20">
    <property type="entry name" value="Pyruvate kinase, C-terminal domain"/>
    <property type="match status" value="1"/>
</dbReference>
<dbReference type="Gene3D" id="2.40.33.10">
    <property type="entry name" value="PK beta-barrel domain-like"/>
    <property type="match status" value="1"/>
</dbReference>
<gene>
    <name evidence="16" type="primary">pyk</name>
    <name evidence="16" type="ORF">LZC95_09640</name>
</gene>